<dbReference type="OrthoDB" id="1866990at2759"/>
<dbReference type="Gramene" id="TraesCS1A02G241500.1">
    <property type="protein sequence ID" value="TraesCS1A02G241500.1.cds1"/>
    <property type="gene ID" value="TraesCS1A02G241500"/>
</dbReference>
<dbReference type="Gramene" id="TraesCAD_scaffold_066700_01G000100.1">
    <property type="protein sequence ID" value="TraesCAD_scaffold_066700_01G000100.1"/>
    <property type="gene ID" value="TraesCAD_scaffold_066700_01G000100"/>
</dbReference>
<accession>A0A3B5Y1B3</accession>
<dbReference type="InterPro" id="IPR032001">
    <property type="entry name" value="SAWADEE_dom"/>
</dbReference>
<protein>
    <recommendedName>
        <fullName evidence="2">SAWADEE domain-containing protein</fullName>
    </recommendedName>
</protein>
<dbReference type="STRING" id="4565.A0A3B5Y1B3"/>
<evidence type="ECO:0000313" key="4">
    <source>
        <dbReference type="Proteomes" id="UP000019116"/>
    </source>
</evidence>
<dbReference type="Proteomes" id="UP000019116">
    <property type="component" value="Chromosome 1A"/>
</dbReference>
<feature type="region of interest" description="Disordered" evidence="1">
    <location>
        <begin position="1"/>
        <end position="23"/>
    </location>
</feature>
<dbReference type="PANTHER" id="PTHR36384">
    <property type="entry name" value="SAWADEE PROTEIN"/>
    <property type="match status" value="1"/>
</dbReference>
<evidence type="ECO:0000259" key="2">
    <source>
        <dbReference type="Pfam" id="PF16719"/>
    </source>
</evidence>
<feature type="region of interest" description="Disordered" evidence="1">
    <location>
        <begin position="253"/>
        <end position="287"/>
    </location>
</feature>
<proteinExistence type="predicted"/>
<name>A0A3B5Y1B3_WHEAT</name>
<dbReference type="Pfam" id="PF16719">
    <property type="entry name" value="SAWADEE"/>
    <property type="match status" value="1"/>
</dbReference>
<dbReference type="Gramene" id="TraesWEE_scaffold_055992_01G000200.1">
    <property type="protein sequence ID" value="TraesWEE_scaffold_055992_01G000200.1"/>
    <property type="gene ID" value="TraesWEE_scaffold_055992_01G000200"/>
</dbReference>
<keyword evidence="4" id="KW-1185">Reference proteome</keyword>
<dbReference type="PANTHER" id="PTHR36384:SF1">
    <property type="entry name" value="SAWADEE PROTEIN"/>
    <property type="match status" value="1"/>
</dbReference>
<dbReference type="Gramene" id="TraesRN1A0100669800.1">
    <property type="protein sequence ID" value="TraesRN1A0100669800.1"/>
    <property type="gene ID" value="TraesRN1A0100669800"/>
</dbReference>
<dbReference type="Gramene" id="TraesROB_scaffold_060373_01G000200.1">
    <property type="protein sequence ID" value="TraesROB_scaffold_060373_01G000200.1"/>
    <property type="gene ID" value="TraesROB_scaffold_060373_01G000200"/>
</dbReference>
<feature type="compositionally biased region" description="Polar residues" evidence="1">
    <location>
        <begin position="271"/>
        <end position="285"/>
    </location>
</feature>
<sequence>MPTPRNRKVPAPAPPRRPPPRLEYRAKDGAWYGARMALQGDSLRVMFEEFREEFDEWHDPDAGDLASPGDVAALRARFRPASPPLEDARCGDLRRGQPLCVLRAMPDGERKYYDAVLDSVRSSRCAVLTSFFPHACMLCFISKRRPNTQVKRAAHVTVGGEERCACRFTVRWTDGPFRGGFDEVGVDEVCCVRDSPVNDPVLSEFLDRVTRSFGFCDGEENAKAAQDSPVQDPRLNGFLDRVTKSFGFCNGEEKPKAAASQGTGATPAPGSEQSATAAPQASGATSLWGGEGGTAFIIID</sequence>
<feature type="domain" description="SAWADEE" evidence="2">
    <location>
        <begin position="21"/>
        <end position="127"/>
    </location>
</feature>
<dbReference type="AlphaFoldDB" id="A0A3B5Y1B3"/>
<dbReference type="GO" id="GO:0003682">
    <property type="term" value="F:chromatin binding"/>
    <property type="evidence" value="ECO:0007669"/>
    <property type="project" value="InterPro"/>
</dbReference>
<reference evidence="3" key="2">
    <citation type="submission" date="2018-10" db="UniProtKB">
        <authorList>
            <consortium name="EnsemblPlants"/>
        </authorList>
    </citation>
    <scope>IDENTIFICATION</scope>
</reference>
<dbReference type="EnsemblPlants" id="TraesCS1A02G241500.1">
    <property type="protein sequence ID" value="TraesCS1A02G241500.1.cds1"/>
    <property type="gene ID" value="TraesCS1A02G241500"/>
</dbReference>
<dbReference type="Gramene" id="TraesCS1A03G0626300.1">
    <property type="protein sequence ID" value="TraesCS1A03G0626300.1.CDS1"/>
    <property type="gene ID" value="TraesCS1A03G0626300"/>
</dbReference>
<dbReference type="Gramene" id="TraesCLE_scaffold_058290_01G000200.1">
    <property type="protein sequence ID" value="TraesCLE_scaffold_058290_01G000200.1"/>
    <property type="gene ID" value="TraesCLE_scaffold_058290_01G000200"/>
</dbReference>
<organism evidence="3">
    <name type="scientific">Triticum aestivum</name>
    <name type="common">Wheat</name>
    <dbReference type="NCBI Taxonomy" id="4565"/>
    <lineage>
        <taxon>Eukaryota</taxon>
        <taxon>Viridiplantae</taxon>
        <taxon>Streptophyta</taxon>
        <taxon>Embryophyta</taxon>
        <taxon>Tracheophyta</taxon>
        <taxon>Spermatophyta</taxon>
        <taxon>Magnoliopsida</taxon>
        <taxon>Liliopsida</taxon>
        <taxon>Poales</taxon>
        <taxon>Poaceae</taxon>
        <taxon>BOP clade</taxon>
        <taxon>Pooideae</taxon>
        <taxon>Triticodae</taxon>
        <taxon>Triticeae</taxon>
        <taxon>Triticinae</taxon>
        <taxon>Triticum</taxon>
    </lineage>
</organism>
<evidence type="ECO:0000256" key="1">
    <source>
        <dbReference type="SAM" id="MobiDB-lite"/>
    </source>
</evidence>
<evidence type="ECO:0000313" key="3">
    <source>
        <dbReference type="EnsemblPlants" id="TraesCS1A02G241500.1.cds1"/>
    </source>
</evidence>
<reference evidence="3" key="1">
    <citation type="submission" date="2018-08" db="EMBL/GenBank/DDBJ databases">
        <authorList>
            <person name="Rossello M."/>
        </authorList>
    </citation>
    <scope>NUCLEOTIDE SEQUENCE [LARGE SCALE GENOMIC DNA]</scope>
    <source>
        <strain evidence="3">cv. Chinese Spring</strain>
    </source>
</reference>